<dbReference type="Pfam" id="PF08245">
    <property type="entry name" value="Mur_ligase_M"/>
    <property type="match status" value="1"/>
</dbReference>
<keyword evidence="14" id="KW-1185">Reference proteome</keyword>
<sequence length="487" mass="50718">MTVYDPQDLHDFAGRHITVAGLGVSGVPAARALAGLGARVTVVNGTDGERERAQAAELEQLGVTVRLGDGETLPEGTEVVVTSPGWKPSSPLFLAAEQAGVPVWGDVELAWRLRGPDAAPWLAVTGTNGKTTTVRMLASILGAAGLRTAAVGNIGVPLVDVVLGEGRTEGTSYDVLAVELSSYQLHWAPSVRAHSAAVLNLAPDHLDWHGSMAAYAADKGRIYEGNTVACVYNVADPATEDLVREADVEEGCRAIGFTLGTPGPSQLGIVDDILVDRAFVENRQRQAQELAEVADIAPASGKPAPHNIANALAAAALARAFGVPAAAVREGLRSFHPDAHRIQHIADVAGVSYVDDSKATNTHAAEASLAAYEHIVWIAGGLAKGATFDELVRTAAGRLRAVVLIGADRALIREALTRHAPDVPVVDLDRTDTGAMSEAVREAARLAEPGDTVLLAPACASMDMFVNYNKRGEAFADAVGELAAAGH</sequence>
<dbReference type="Gene3D" id="3.40.1190.10">
    <property type="entry name" value="Mur-like, catalytic domain"/>
    <property type="match status" value="1"/>
</dbReference>
<feature type="domain" description="Mur ligase central" evidence="12">
    <location>
        <begin position="124"/>
        <end position="318"/>
    </location>
</feature>
<dbReference type="GO" id="GO:0009252">
    <property type="term" value="P:peptidoglycan biosynthetic process"/>
    <property type="evidence" value="ECO:0007669"/>
    <property type="project" value="UniProtKB-UniRule"/>
</dbReference>
<dbReference type="InterPro" id="IPR036565">
    <property type="entry name" value="Mur-like_cat_sf"/>
</dbReference>
<dbReference type="HAMAP" id="MF_00639">
    <property type="entry name" value="MurD"/>
    <property type="match status" value="1"/>
</dbReference>
<evidence type="ECO:0000256" key="9">
    <source>
        <dbReference type="HAMAP-Rule" id="MF_00639"/>
    </source>
</evidence>
<dbReference type="RefSeq" id="WP_102923898.1">
    <property type="nucleotide sequence ID" value="NZ_LJSN01000002.1"/>
</dbReference>
<keyword evidence="8 9" id="KW-0131">Cell cycle</keyword>
<dbReference type="GO" id="GO:0051301">
    <property type="term" value="P:cell division"/>
    <property type="evidence" value="ECO:0007669"/>
    <property type="project" value="UniProtKB-KW"/>
</dbReference>
<comment type="similarity">
    <text evidence="9">Belongs to the MurCDEF family.</text>
</comment>
<dbReference type="EC" id="6.3.2.9" evidence="9 10"/>
<evidence type="ECO:0000256" key="2">
    <source>
        <dbReference type="ARBA" id="ARBA00004752"/>
    </source>
</evidence>
<dbReference type="SUPFAM" id="SSF53623">
    <property type="entry name" value="MurD-like peptide ligases, catalytic domain"/>
    <property type="match status" value="1"/>
</dbReference>
<comment type="function">
    <text evidence="9 10">Cell wall formation. Catalyzes the addition of glutamate to the nucleotide precursor UDP-N-acetylmuramoyl-L-alanine (UMA).</text>
</comment>
<comment type="pathway">
    <text evidence="2 9 10">Cell wall biogenesis; peptidoglycan biosynthesis.</text>
</comment>
<keyword evidence="9 10" id="KW-0133">Cell shape</keyword>
<dbReference type="Proteomes" id="UP000236047">
    <property type="component" value="Unassembled WGS sequence"/>
</dbReference>
<keyword evidence="4 9" id="KW-0436">Ligase</keyword>
<evidence type="ECO:0000256" key="6">
    <source>
        <dbReference type="ARBA" id="ARBA00022741"/>
    </source>
</evidence>
<keyword evidence="9 10" id="KW-0961">Cell wall biogenesis/degradation</keyword>
<protein>
    <recommendedName>
        <fullName evidence="9 10">UDP-N-acetylmuramoylalanine--D-glutamate ligase</fullName>
        <ecNumber evidence="9 10">6.3.2.9</ecNumber>
    </recommendedName>
    <alternativeName>
        <fullName evidence="9">D-glutamic acid-adding enzyme</fullName>
    </alternativeName>
    <alternativeName>
        <fullName evidence="9">UDP-N-acetylmuramoyl-L-alanyl-D-glutamate synthetase</fullName>
    </alternativeName>
</protein>
<dbReference type="Gene3D" id="3.40.50.720">
    <property type="entry name" value="NAD(P)-binding Rossmann-like Domain"/>
    <property type="match status" value="1"/>
</dbReference>
<dbReference type="PANTHER" id="PTHR43692">
    <property type="entry name" value="UDP-N-ACETYLMURAMOYLALANINE--D-GLUTAMATE LIGASE"/>
    <property type="match status" value="1"/>
</dbReference>
<dbReference type="InterPro" id="IPR018109">
    <property type="entry name" value="Folylpolyglutamate_synth_CS"/>
</dbReference>
<evidence type="ECO:0000256" key="3">
    <source>
        <dbReference type="ARBA" id="ARBA00022490"/>
    </source>
</evidence>
<dbReference type="GO" id="GO:0008764">
    <property type="term" value="F:UDP-N-acetylmuramoylalanine-D-glutamate ligase activity"/>
    <property type="evidence" value="ECO:0007669"/>
    <property type="project" value="UniProtKB-UniRule"/>
</dbReference>
<evidence type="ECO:0000256" key="8">
    <source>
        <dbReference type="ARBA" id="ARBA00023306"/>
    </source>
</evidence>
<dbReference type="InterPro" id="IPR004101">
    <property type="entry name" value="Mur_ligase_C"/>
</dbReference>
<evidence type="ECO:0000256" key="5">
    <source>
        <dbReference type="ARBA" id="ARBA00022618"/>
    </source>
</evidence>
<name>A0A2N8PLN2_STRNR</name>
<feature type="domain" description="Mur ligase C-terminal" evidence="11">
    <location>
        <begin position="340"/>
        <end position="459"/>
    </location>
</feature>
<gene>
    <name evidence="9 13" type="primary">murD</name>
    <name evidence="13" type="ORF">AOB60_15130</name>
</gene>
<keyword evidence="9 10" id="KW-0573">Peptidoglycan synthesis</keyword>
<evidence type="ECO:0000313" key="14">
    <source>
        <dbReference type="Proteomes" id="UP000236047"/>
    </source>
</evidence>
<keyword evidence="5 9" id="KW-0132">Cell division</keyword>
<feature type="binding site" evidence="9">
    <location>
        <begin position="126"/>
        <end position="132"/>
    </location>
    <ligand>
        <name>ATP</name>
        <dbReference type="ChEBI" id="CHEBI:30616"/>
    </ligand>
</feature>
<proteinExistence type="inferred from homology"/>
<dbReference type="UniPathway" id="UPA00219"/>
<comment type="catalytic activity">
    <reaction evidence="9 10">
        <text>UDP-N-acetyl-alpha-D-muramoyl-L-alanine + D-glutamate + ATP = UDP-N-acetyl-alpha-D-muramoyl-L-alanyl-D-glutamate + ADP + phosphate + H(+)</text>
        <dbReference type="Rhea" id="RHEA:16429"/>
        <dbReference type="ChEBI" id="CHEBI:15378"/>
        <dbReference type="ChEBI" id="CHEBI:29986"/>
        <dbReference type="ChEBI" id="CHEBI:30616"/>
        <dbReference type="ChEBI" id="CHEBI:43474"/>
        <dbReference type="ChEBI" id="CHEBI:83898"/>
        <dbReference type="ChEBI" id="CHEBI:83900"/>
        <dbReference type="ChEBI" id="CHEBI:456216"/>
        <dbReference type="EC" id="6.3.2.9"/>
    </reaction>
</comment>
<organism evidence="13 14">
    <name type="scientific">Streptomyces noursei</name>
    <name type="common">Streptomyces albulus</name>
    <dbReference type="NCBI Taxonomy" id="1971"/>
    <lineage>
        <taxon>Bacteria</taxon>
        <taxon>Bacillati</taxon>
        <taxon>Actinomycetota</taxon>
        <taxon>Actinomycetes</taxon>
        <taxon>Kitasatosporales</taxon>
        <taxon>Streptomycetaceae</taxon>
        <taxon>Streptomyces</taxon>
    </lineage>
</organism>
<dbReference type="InterPro" id="IPR036615">
    <property type="entry name" value="Mur_ligase_C_dom_sf"/>
</dbReference>
<evidence type="ECO:0000259" key="12">
    <source>
        <dbReference type="Pfam" id="PF08245"/>
    </source>
</evidence>
<evidence type="ECO:0000313" key="13">
    <source>
        <dbReference type="EMBL" id="PNE41910.1"/>
    </source>
</evidence>
<keyword evidence="6 9" id="KW-0547">Nucleotide-binding</keyword>
<dbReference type="InterPro" id="IPR013221">
    <property type="entry name" value="Mur_ligase_cen"/>
</dbReference>
<evidence type="ECO:0000259" key="11">
    <source>
        <dbReference type="Pfam" id="PF02875"/>
    </source>
</evidence>
<dbReference type="Pfam" id="PF02875">
    <property type="entry name" value="Mur_ligase_C"/>
    <property type="match status" value="1"/>
</dbReference>
<comment type="subcellular location">
    <subcellularLocation>
        <location evidence="1 9 10">Cytoplasm</location>
    </subcellularLocation>
</comment>
<evidence type="ECO:0000256" key="7">
    <source>
        <dbReference type="ARBA" id="ARBA00022840"/>
    </source>
</evidence>
<dbReference type="InterPro" id="IPR005762">
    <property type="entry name" value="MurD"/>
</dbReference>
<evidence type="ECO:0000256" key="1">
    <source>
        <dbReference type="ARBA" id="ARBA00004496"/>
    </source>
</evidence>
<dbReference type="PANTHER" id="PTHR43692:SF1">
    <property type="entry name" value="UDP-N-ACETYLMURAMOYLALANINE--D-GLUTAMATE LIGASE"/>
    <property type="match status" value="1"/>
</dbReference>
<dbReference type="SUPFAM" id="SSF53244">
    <property type="entry name" value="MurD-like peptide ligases, peptide-binding domain"/>
    <property type="match status" value="1"/>
</dbReference>
<dbReference type="Gene3D" id="3.90.190.20">
    <property type="entry name" value="Mur ligase, C-terminal domain"/>
    <property type="match status" value="1"/>
</dbReference>
<comment type="caution">
    <text evidence="13">The sequence shown here is derived from an EMBL/GenBank/DDBJ whole genome shotgun (WGS) entry which is preliminary data.</text>
</comment>
<evidence type="ECO:0000256" key="4">
    <source>
        <dbReference type="ARBA" id="ARBA00022598"/>
    </source>
</evidence>
<dbReference type="SUPFAM" id="SSF51984">
    <property type="entry name" value="MurCD N-terminal domain"/>
    <property type="match status" value="1"/>
</dbReference>
<dbReference type="GO" id="GO:0005524">
    <property type="term" value="F:ATP binding"/>
    <property type="evidence" value="ECO:0007669"/>
    <property type="project" value="UniProtKB-UniRule"/>
</dbReference>
<dbReference type="NCBIfam" id="TIGR01087">
    <property type="entry name" value="murD"/>
    <property type="match status" value="1"/>
</dbReference>
<dbReference type="AlphaFoldDB" id="A0A2N8PLN2"/>
<evidence type="ECO:0000256" key="10">
    <source>
        <dbReference type="RuleBase" id="RU003664"/>
    </source>
</evidence>
<keyword evidence="3 9" id="KW-0963">Cytoplasm</keyword>
<keyword evidence="7 9" id="KW-0067">ATP-binding</keyword>
<dbReference type="EMBL" id="LJSN01000002">
    <property type="protein sequence ID" value="PNE41910.1"/>
    <property type="molecule type" value="Genomic_DNA"/>
</dbReference>
<dbReference type="PROSITE" id="PS01011">
    <property type="entry name" value="FOLYLPOLYGLU_SYNT_1"/>
    <property type="match status" value="1"/>
</dbReference>
<accession>A0A2N8PLN2</accession>
<reference evidence="14" key="1">
    <citation type="submission" date="2015-09" db="EMBL/GenBank/DDBJ databases">
        <authorList>
            <person name="Graham D.E."/>
            <person name="Mahan K.M."/>
            <person name="Klingeman D.M."/>
            <person name="Fida T."/>
            <person name="Giannone R.J."/>
            <person name="Hettich R.L."/>
            <person name="Parry R.J."/>
            <person name="Spain J.C."/>
        </authorList>
    </citation>
    <scope>NUCLEOTIDE SEQUENCE [LARGE SCALE GENOMIC DNA]</scope>
    <source>
        <strain evidence="14">JCM 4701</strain>
    </source>
</reference>
<dbReference type="GO" id="GO:0005737">
    <property type="term" value="C:cytoplasm"/>
    <property type="evidence" value="ECO:0007669"/>
    <property type="project" value="UniProtKB-SubCell"/>
</dbReference>
<dbReference type="GO" id="GO:0008360">
    <property type="term" value="P:regulation of cell shape"/>
    <property type="evidence" value="ECO:0007669"/>
    <property type="project" value="UniProtKB-KW"/>
</dbReference>
<dbReference type="GO" id="GO:0004326">
    <property type="term" value="F:tetrahydrofolylpolyglutamate synthase activity"/>
    <property type="evidence" value="ECO:0007669"/>
    <property type="project" value="InterPro"/>
</dbReference>
<dbReference type="GO" id="GO:0071555">
    <property type="term" value="P:cell wall organization"/>
    <property type="evidence" value="ECO:0007669"/>
    <property type="project" value="UniProtKB-KW"/>
</dbReference>